<dbReference type="Gene3D" id="1.25.10.10">
    <property type="entry name" value="Leucine-rich Repeat Variant"/>
    <property type="match status" value="3"/>
</dbReference>
<dbReference type="SUPFAM" id="SSF48371">
    <property type="entry name" value="ARM repeat"/>
    <property type="match status" value="1"/>
</dbReference>
<evidence type="ECO:0000256" key="3">
    <source>
        <dbReference type="ARBA" id="ARBA00011375"/>
    </source>
</evidence>
<evidence type="ECO:0000256" key="6">
    <source>
        <dbReference type="ARBA" id="ARBA00022776"/>
    </source>
</evidence>
<dbReference type="Proteomes" id="UP001521785">
    <property type="component" value="Unassembled WGS sequence"/>
</dbReference>
<reference evidence="10 11" key="1">
    <citation type="submission" date="2024-02" db="EMBL/GenBank/DDBJ databases">
        <title>De novo assembly and annotation of 12 fungi associated with fruit tree decline syndrome in Ontario, Canada.</title>
        <authorList>
            <person name="Sulman M."/>
            <person name="Ellouze W."/>
            <person name="Ilyukhin E."/>
        </authorList>
    </citation>
    <scope>NUCLEOTIDE SEQUENCE [LARGE SCALE GENOMIC DNA]</scope>
    <source>
        <strain evidence="10 11">M42-189</strain>
    </source>
</reference>
<feature type="compositionally biased region" description="Low complexity" evidence="8">
    <location>
        <begin position="658"/>
        <end position="676"/>
    </location>
</feature>
<evidence type="ECO:0000259" key="9">
    <source>
        <dbReference type="SMART" id="SM01349"/>
    </source>
</evidence>
<evidence type="ECO:0000313" key="10">
    <source>
        <dbReference type="EMBL" id="KAL1608515.1"/>
    </source>
</evidence>
<comment type="subunit">
    <text evidence="3">Interacts with microtubules.</text>
</comment>
<feature type="region of interest" description="Disordered" evidence="8">
    <location>
        <begin position="552"/>
        <end position="729"/>
    </location>
</feature>
<organism evidence="10 11">
    <name type="scientific">Paraconiothyrium brasiliense</name>
    <dbReference type="NCBI Taxonomy" id="300254"/>
    <lineage>
        <taxon>Eukaryota</taxon>
        <taxon>Fungi</taxon>
        <taxon>Dikarya</taxon>
        <taxon>Ascomycota</taxon>
        <taxon>Pezizomycotina</taxon>
        <taxon>Dothideomycetes</taxon>
        <taxon>Pleosporomycetidae</taxon>
        <taxon>Pleosporales</taxon>
        <taxon>Massarineae</taxon>
        <taxon>Didymosphaeriaceae</taxon>
        <taxon>Paraconiothyrium</taxon>
    </lineage>
</organism>
<evidence type="ECO:0000256" key="7">
    <source>
        <dbReference type="ARBA" id="ARBA00024889"/>
    </source>
</evidence>
<feature type="compositionally biased region" description="Polar residues" evidence="8">
    <location>
        <begin position="682"/>
        <end position="695"/>
    </location>
</feature>
<protein>
    <submittedName>
        <fullName evidence="10">Suppressor of tub2 mutation</fullName>
    </submittedName>
</protein>
<gene>
    <name evidence="10" type="primary">STU1</name>
    <name evidence="10" type="ORF">SLS60_003457</name>
</gene>
<sequence>MEDQVAALLAALKKPSTNVDTRLQLFAAVKSSIKHGRVPESCQASTFECIRIAMSATTSAALVSTGFATLSHFIKRLQLQDETSIITSQSGRLLAILVDRLGDARESHRHAAAQLLADLHPLCSLEVETVVQNAMKGANPRAKEASMPCLVKMNKTDSLPFKSYVPQLVANLEDADAGVRESAKTAVVDLFRTAPERAKVDLKKQLVAANVRKTIATYITSHMDGAGPVEADTPPPPPPAIRPITAARAHTLQPDTGFADSILSEKPPPSEPVSMDPLHIYTQRELEDIFRDMAPHFEGKESEQNWIARDKNTTKLRRITKGNAPSEFHGAFIVGVKSLLDGIMKVATSLRTTMSTNGCQLVQELAATLGPAIDPWVEILLQTFIKMCAATKNIAAQNGNATVEAIMSNASYTNRLLQHVSFGSQDKNVQPRCFSSGWVKALIRKHKSQLEHSGLDTIEKILKKGLTDANPKVREAYRSTYWTFALVWPQKAEAIFNTLEKREKNGLEKDPNNPNASLASSQSSTSAFSKSVGPGAGRELLKAKIAEQRRAKLGASNGVPERPSSAQATYSPAKSQSAKSLGSSKSAANSASGSSGLGRPPSALGSATKSALSGNGTGSLMSGTARRPMRRPELHRPATADPYAIRRAGTGKVTPSMTTPEKTPAATTTKKAIAPKSISRPRAQTQNSPSISPVRSKSRLGEVATHRKAPSTSSRHGSPAVSPSKDEDLTLVKPFVRSQSHHEPSGVPFRHQRIDNASADTEALDVGDEDNFTMVIPNLGRPQAQLAQHSPPKPTTSSSRLAVGSPRNSPMKSPKSMGDIGVGSARSIRMRSPDRPSTRGTEGQEEVRVYEDPFVGDETTNGPTEAEKPVLEELPLNEKNADRRNSSQSIDSNTMMGEAAGTPARGHHKTTSTGSVMHTETTEANGPEVLKNRQLLASGIKKIQSQTVEAHMFRRLQDMVKSNQDIWGSNDEKFSELLVACLEYLETPADLLKAPAAKVANLKVQALATIRAMLSLYRKETAQHFSRVLCTLLRTKSQYENSSHIAIDLEATADEIVRYGQTSDCLDAVLSLVEGTPVSTPTSSPNSKSSSMSSASISSNRTTTMALSTLSSLIQISGAKNIPLTHEQTARLGRLAVRCLDDTDADVRKADIDVCVSLHERIGGEKEVFWKAVAGAREQHLNLLTYYLAKRSKA</sequence>
<feature type="domain" description="TOG" evidence="9">
    <location>
        <begin position="285"/>
        <end position="511"/>
    </location>
</feature>
<dbReference type="SMART" id="SM01349">
    <property type="entry name" value="TOG"/>
    <property type="match status" value="2"/>
</dbReference>
<keyword evidence="11" id="KW-1185">Reference proteome</keyword>
<feature type="region of interest" description="Disordered" evidence="8">
    <location>
        <begin position="505"/>
        <end position="534"/>
    </location>
</feature>
<dbReference type="Pfam" id="PF12348">
    <property type="entry name" value="CLASP_N"/>
    <property type="match status" value="2"/>
</dbReference>
<evidence type="ECO:0000256" key="2">
    <source>
        <dbReference type="ARBA" id="ARBA00009549"/>
    </source>
</evidence>
<feature type="domain" description="TOG" evidence="9">
    <location>
        <begin position="1"/>
        <end position="229"/>
    </location>
</feature>
<comment type="similarity">
    <text evidence="2">Belongs to the CLASP family.</text>
</comment>
<dbReference type="EMBL" id="JAKJXO020000003">
    <property type="protein sequence ID" value="KAL1608515.1"/>
    <property type="molecule type" value="Genomic_DNA"/>
</dbReference>
<feature type="region of interest" description="Disordered" evidence="8">
    <location>
        <begin position="783"/>
        <end position="915"/>
    </location>
</feature>
<evidence type="ECO:0000256" key="1">
    <source>
        <dbReference type="ARBA" id="ARBA00004186"/>
    </source>
</evidence>
<feature type="compositionally biased region" description="Low complexity" evidence="8">
    <location>
        <begin position="516"/>
        <end position="531"/>
    </location>
</feature>
<comment type="caution">
    <text evidence="10">The sequence shown here is derived from an EMBL/GenBank/DDBJ whole genome shotgun (WGS) entry which is preliminary data.</text>
</comment>
<dbReference type="InterPro" id="IPR024395">
    <property type="entry name" value="CLASP_N_dom"/>
</dbReference>
<accession>A0ABR3RVQ9</accession>
<name>A0ABR3RVQ9_9PLEO</name>
<dbReference type="InterPro" id="IPR011989">
    <property type="entry name" value="ARM-like"/>
</dbReference>
<comment type="function">
    <text evidence="7">Microtubule binding protein that promotes the stabilization of dynamic microtubules. Required for mitotic spindle formation.</text>
</comment>
<feature type="compositionally biased region" description="Polar residues" evidence="8">
    <location>
        <begin position="795"/>
        <end position="811"/>
    </location>
</feature>
<dbReference type="PANTHER" id="PTHR21567:SF9">
    <property type="entry name" value="CLIP-ASSOCIATING PROTEIN"/>
    <property type="match status" value="1"/>
</dbReference>
<feature type="compositionally biased region" description="Polar residues" evidence="8">
    <location>
        <begin position="605"/>
        <end position="622"/>
    </location>
</feature>
<feature type="compositionally biased region" description="Low complexity" evidence="8">
    <location>
        <begin position="573"/>
        <end position="594"/>
    </location>
</feature>
<evidence type="ECO:0000313" key="11">
    <source>
        <dbReference type="Proteomes" id="UP001521785"/>
    </source>
</evidence>
<proteinExistence type="inferred from homology"/>
<dbReference type="InterPro" id="IPR016024">
    <property type="entry name" value="ARM-type_fold"/>
</dbReference>
<feature type="compositionally biased region" description="Polar residues" evidence="8">
    <location>
        <begin position="886"/>
        <end position="895"/>
    </location>
</feature>
<comment type="subcellular location">
    <subcellularLocation>
        <location evidence="1">Cytoplasm</location>
        <location evidence="1">Cytoskeleton</location>
        <location evidence="1">Spindle</location>
    </subcellularLocation>
</comment>
<keyword evidence="6" id="KW-0131">Cell cycle</keyword>
<keyword evidence="4" id="KW-0132">Cell division</keyword>
<evidence type="ECO:0000256" key="4">
    <source>
        <dbReference type="ARBA" id="ARBA00022618"/>
    </source>
</evidence>
<dbReference type="InterPro" id="IPR034085">
    <property type="entry name" value="TOG"/>
</dbReference>
<keyword evidence="6" id="KW-0498">Mitosis</keyword>
<keyword evidence="5" id="KW-0493">Microtubule</keyword>
<dbReference type="PANTHER" id="PTHR21567">
    <property type="entry name" value="CLASP"/>
    <property type="match status" value="1"/>
</dbReference>
<evidence type="ECO:0000256" key="8">
    <source>
        <dbReference type="SAM" id="MobiDB-lite"/>
    </source>
</evidence>
<evidence type="ECO:0000256" key="5">
    <source>
        <dbReference type="ARBA" id="ARBA00022701"/>
    </source>
</evidence>
<feature type="region of interest" description="Disordered" evidence="8">
    <location>
        <begin position="1077"/>
        <end position="1097"/>
    </location>
</feature>